<dbReference type="AlphaFoldDB" id="A0A1G1XQ98"/>
<evidence type="ECO:0000256" key="10">
    <source>
        <dbReference type="ARBA" id="ARBA00023049"/>
    </source>
</evidence>
<sequence>MYKQIDSNKRKTVLLMTFFIAFVMLIGWIYGQVTDTGYAGLTGAFVISLGMTALSYYGGDKIALSTAGAVPITKEENPYVYRLVENLCLTAGLPIPKVHVIPDPAINAFATGRDPQHASIAVTQGAIDKLENEELEGVIGHELSHVKNYDIRLMMIVIVLVGIIALISDWMMRGFFWRKGGNERSRGQLGAVLLIVGVVMAILSPLIAQIIQLAVSRKREYLADADGSLLTRYPAGLANALEKIMNGKEALRRANNATAHLYIANPFGPTKKFLSNLFSTHPPIEDRIAKLRGMA</sequence>
<dbReference type="Gene3D" id="3.30.2010.10">
    <property type="entry name" value="Metalloproteases ('zincins'), catalytic domain"/>
    <property type="match status" value="1"/>
</dbReference>
<reference evidence="14 15" key="1">
    <citation type="journal article" date="2016" name="Nat. Commun.">
        <title>Thousands of microbial genomes shed light on interconnected biogeochemical processes in an aquifer system.</title>
        <authorList>
            <person name="Anantharaman K."/>
            <person name="Brown C.T."/>
            <person name="Hug L.A."/>
            <person name="Sharon I."/>
            <person name="Castelle C.J."/>
            <person name="Probst A.J."/>
            <person name="Thomas B.C."/>
            <person name="Singh A."/>
            <person name="Wilkins M.J."/>
            <person name="Karaoz U."/>
            <person name="Brodie E.L."/>
            <person name="Williams K.H."/>
            <person name="Hubbard S.S."/>
            <person name="Banfield J.F."/>
        </authorList>
    </citation>
    <scope>NUCLEOTIDE SEQUENCE [LARGE SCALE GENOMIC DNA]</scope>
</reference>
<keyword evidence="8 12" id="KW-0862">Zinc</keyword>
<feature type="active site" evidence="12">
    <location>
        <position position="142"/>
    </location>
</feature>
<dbReference type="GO" id="GO:0004222">
    <property type="term" value="F:metalloendopeptidase activity"/>
    <property type="evidence" value="ECO:0007669"/>
    <property type="project" value="UniProtKB-UniRule"/>
</dbReference>
<feature type="binding site" evidence="12">
    <location>
        <position position="220"/>
    </location>
    <ligand>
        <name>Zn(2+)</name>
        <dbReference type="ChEBI" id="CHEBI:29105"/>
        <note>catalytic</note>
    </ligand>
</feature>
<dbReference type="GO" id="GO:0006508">
    <property type="term" value="P:proteolysis"/>
    <property type="evidence" value="ECO:0007669"/>
    <property type="project" value="UniProtKB-KW"/>
</dbReference>
<evidence type="ECO:0000256" key="9">
    <source>
        <dbReference type="ARBA" id="ARBA00022989"/>
    </source>
</evidence>
<dbReference type="EC" id="3.4.24.-" evidence="12"/>
<dbReference type="InterPro" id="IPR001915">
    <property type="entry name" value="Peptidase_M48"/>
</dbReference>
<feature type="domain" description="Peptidase M48" evidence="13">
    <location>
        <begin position="76"/>
        <end position="294"/>
    </location>
</feature>
<evidence type="ECO:0000256" key="11">
    <source>
        <dbReference type="ARBA" id="ARBA00023136"/>
    </source>
</evidence>
<dbReference type="InterPro" id="IPR050083">
    <property type="entry name" value="HtpX_protease"/>
</dbReference>
<keyword evidence="7 12" id="KW-0378">Hydrolase</keyword>
<feature type="transmembrane region" description="Helical" evidence="12">
    <location>
        <begin position="12"/>
        <end position="31"/>
    </location>
</feature>
<evidence type="ECO:0000256" key="8">
    <source>
        <dbReference type="ARBA" id="ARBA00022833"/>
    </source>
</evidence>
<keyword evidence="10 12" id="KW-0482">Metalloprotease</keyword>
<dbReference type="GO" id="GO:0005886">
    <property type="term" value="C:plasma membrane"/>
    <property type="evidence" value="ECO:0007669"/>
    <property type="project" value="UniProtKB-SubCell"/>
</dbReference>
<dbReference type="Proteomes" id="UP000176498">
    <property type="component" value="Unassembled WGS sequence"/>
</dbReference>
<dbReference type="CDD" id="cd07340">
    <property type="entry name" value="M48B_Htpx_like"/>
    <property type="match status" value="1"/>
</dbReference>
<gene>
    <name evidence="12" type="primary">htpX</name>
    <name evidence="14" type="ORF">A2Y82_02750</name>
</gene>
<dbReference type="HAMAP" id="MF_00188">
    <property type="entry name" value="Pept_M48_protease_HtpX"/>
    <property type="match status" value="1"/>
</dbReference>
<keyword evidence="4 12" id="KW-0645">Protease</keyword>
<evidence type="ECO:0000256" key="4">
    <source>
        <dbReference type="ARBA" id="ARBA00022670"/>
    </source>
</evidence>
<evidence type="ECO:0000256" key="12">
    <source>
        <dbReference type="HAMAP-Rule" id="MF_00188"/>
    </source>
</evidence>
<evidence type="ECO:0000256" key="6">
    <source>
        <dbReference type="ARBA" id="ARBA00022723"/>
    </source>
</evidence>
<keyword evidence="6 12" id="KW-0479">Metal-binding</keyword>
<accession>A0A1G1XQ98</accession>
<evidence type="ECO:0000313" key="14">
    <source>
        <dbReference type="EMBL" id="OGY41770.1"/>
    </source>
</evidence>
<evidence type="ECO:0000256" key="1">
    <source>
        <dbReference type="ARBA" id="ARBA00004651"/>
    </source>
</evidence>
<feature type="transmembrane region" description="Helical" evidence="12">
    <location>
        <begin position="37"/>
        <end position="57"/>
    </location>
</feature>
<dbReference type="PANTHER" id="PTHR43221">
    <property type="entry name" value="PROTEASE HTPX"/>
    <property type="match status" value="1"/>
</dbReference>
<feature type="binding site" evidence="12">
    <location>
        <position position="141"/>
    </location>
    <ligand>
        <name>Zn(2+)</name>
        <dbReference type="ChEBI" id="CHEBI:29105"/>
        <note>catalytic</note>
    </ligand>
</feature>
<dbReference type="InterPro" id="IPR022919">
    <property type="entry name" value="Pept_M48_protease_HtpX"/>
</dbReference>
<dbReference type="GO" id="GO:0008270">
    <property type="term" value="F:zinc ion binding"/>
    <property type="evidence" value="ECO:0007669"/>
    <property type="project" value="UniProtKB-UniRule"/>
</dbReference>
<evidence type="ECO:0000256" key="2">
    <source>
        <dbReference type="ARBA" id="ARBA00009779"/>
    </source>
</evidence>
<evidence type="ECO:0000313" key="15">
    <source>
        <dbReference type="Proteomes" id="UP000176498"/>
    </source>
</evidence>
<keyword evidence="5 12" id="KW-0812">Transmembrane</keyword>
<proteinExistence type="inferred from homology"/>
<dbReference type="Pfam" id="PF01435">
    <property type="entry name" value="Peptidase_M48"/>
    <property type="match status" value="1"/>
</dbReference>
<name>A0A1G1XQ98_9BACT</name>
<evidence type="ECO:0000259" key="13">
    <source>
        <dbReference type="Pfam" id="PF01435"/>
    </source>
</evidence>
<evidence type="ECO:0000256" key="7">
    <source>
        <dbReference type="ARBA" id="ARBA00022801"/>
    </source>
</evidence>
<evidence type="ECO:0000256" key="5">
    <source>
        <dbReference type="ARBA" id="ARBA00022692"/>
    </source>
</evidence>
<organism evidence="14 15">
    <name type="scientific">Candidatus Buchananbacteria bacterium RBG_13_36_9</name>
    <dbReference type="NCBI Taxonomy" id="1797530"/>
    <lineage>
        <taxon>Bacteria</taxon>
        <taxon>Candidatus Buchananiibacteriota</taxon>
    </lineage>
</organism>
<comment type="subcellular location">
    <subcellularLocation>
        <location evidence="1 12">Cell membrane</location>
        <topology evidence="1 12">Multi-pass membrane protein</topology>
    </subcellularLocation>
</comment>
<feature type="transmembrane region" description="Helical" evidence="12">
    <location>
        <begin position="153"/>
        <end position="171"/>
    </location>
</feature>
<keyword evidence="9 12" id="KW-1133">Transmembrane helix</keyword>
<keyword evidence="3 12" id="KW-1003">Cell membrane</keyword>
<evidence type="ECO:0000256" key="3">
    <source>
        <dbReference type="ARBA" id="ARBA00022475"/>
    </source>
</evidence>
<feature type="transmembrane region" description="Helical" evidence="12">
    <location>
        <begin position="191"/>
        <end position="211"/>
    </location>
</feature>
<comment type="caution">
    <text evidence="14">The sequence shown here is derived from an EMBL/GenBank/DDBJ whole genome shotgun (WGS) entry which is preliminary data.</text>
</comment>
<dbReference type="PANTHER" id="PTHR43221:SF1">
    <property type="entry name" value="PROTEASE HTPX"/>
    <property type="match status" value="1"/>
</dbReference>
<protein>
    <recommendedName>
        <fullName evidence="12">Protease HtpX homolog</fullName>
        <ecNumber evidence="12">3.4.24.-</ecNumber>
    </recommendedName>
</protein>
<feature type="binding site" evidence="12">
    <location>
        <position position="145"/>
    </location>
    <ligand>
        <name>Zn(2+)</name>
        <dbReference type="ChEBI" id="CHEBI:29105"/>
        <note>catalytic</note>
    </ligand>
</feature>
<keyword evidence="11 12" id="KW-0472">Membrane</keyword>
<comment type="similarity">
    <text evidence="2 12">Belongs to the peptidase M48B family.</text>
</comment>
<comment type="cofactor">
    <cofactor evidence="12">
        <name>Zn(2+)</name>
        <dbReference type="ChEBI" id="CHEBI:29105"/>
    </cofactor>
    <text evidence="12">Binds 1 zinc ion per subunit.</text>
</comment>
<dbReference type="EMBL" id="MHHZ01000014">
    <property type="protein sequence ID" value="OGY41770.1"/>
    <property type="molecule type" value="Genomic_DNA"/>
</dbReference>